<proteinExistence type="predicted"/>
<evidence type="ECO:0000313" key="1">
    <source>
        <dbReference type="EMBL" id="MDH6220220.1"/>
    </source>
</evidence>
<sequence>MSAEKVEYQELDGFTDVYLEDSFVLEIRATPGHLTFEVELVLTPRHPAYHPPAPGEQACYARATIQFPQVRELVWSGQGTPPAVDASGSKDYGGFDALFWNGSAFHVEGDWGVIDVSSAVPVIRLLPRT</sequence>
<dbReference type="RefSeq" id="WP_280880981.1">
    <property type="nucleotide sequence ID" value="NZ_JARXVH010000015.1"/>
</dbReference>
<accession>A0ABT6LV72</accession>
<gene>
    <name evidence="1" type="ORF">M2283_007560</name>
</gene>
<organism evidence="1 2">
    <name type="scientific">Streptomyces pseudovenezuelae</name>
    <dbReference type="NCBI Taxonomy" id="67350"/>
    <lineage>
        <taxon>Bacteria</taxon>
        <taxon>Bacillati</taxon>
        <taxon>Actinomycetota</taxon>
        <taxon>Actinomycetes</taxon>
        <taxon>Kitasatosporales</taxon>
        <taxon>Streptomycetaceae</taxon>
        <taxon>Streptomyces</taxon>
        <taxon>Streptomyces aurantiacus group</taxon>
    </lineage>
</organism>
<comment type="caution">
    <text evidence="1">The sequence shown here is derived from an EMBL/GenBank/DDBJ whole genome shotgun (WGS) entry which is preliminary data.</text>
</comment>
<reference evidence="1 2" key="1">
    <citation type="submission" date="2023-04" db="EMBL/GenBank/DDBJ databases">
        <title>Forest soil microbial communities from Buena Vista Peninsula, Colon Province, Panama.</title>
        <authorList>
            <person name="Bouskill N."/>
        </authorList>
    </citation>
    <scope>NUCLEOTIDE SEQUENCE [LARGE SCALE GENOMIC DNA]</scope>
    <source>
        <strain evidence="1 2">GGS1</strain>
    </source>
</reference>
<keyword evidence="2" id="KW-1185">Reference proteome</keyword>
<evidence type="ECO:0000313" key="2">
    <source>
        <dbReference type="Proteomes" id="UP001160499"/>
    </source>
</evidence>
<name>A0ABT6LV72_9ACTN</name>
<dbReference type="EMBL" id="JARXVH010000015">
    <property type="protein sequence ID" value="MDH6220220.1"/>
    <property type="molecule type" value="Genomic_DNA"/>
</dbReference>
<dbReference type="Proteomes" id="UP001160499">
    <property type="component" value="Unassembled WGS sequence"/>
</dbReference>
<protein>
    <submittedName>
        <fullName evidence="1">Uncharacterized protein</fullName>
    </submittedName>
</protein>